<proteinExistence type="predicted"/>
<reference evidence="1 2" key="1">
    <citation type="journal article" date="2018" name="Front. Plant Sci.">
        <title>Red Clover (Trifolium pratense) and Zigzag Clover (T. medium) - A Picture of Genomic Similarities and Differences.</title>
        <authorList>
            <person name="Dluhosova J."/>
            <person name="Istvanek J."/>
            <person name="Nedelnik J."/>
            <person name="Repkova J."/>
        </authorList>
    </citation>
    <scope>NUCLEOTIDE SEQUENCE [LARGE SCALE GENOMIC DNA]</scope>
    <source>
        <strain evidence="2">cv. 10/8</strain>
        <tissue evidence="1">Leaf</tissue>
    </source>
</reference>
<dbReference type="AlphaFoldDB" id="A0A392VHH9"/>
<protein>
    <submittedName>
        <fullName evidence="1">Uncharacterized protein</fullName>
    </submittedName>
</protein>
<name>A0A392VHH9_9FABA</name>
<dbReference type="EMBL" id="LXQA011149822">
    <property type="protein sequence ID" value="MCI86799.1"/>
    <property type="molecule type" value="Genomic_DNA"/>
</dbReference>
<accession>A0A392VHH9</accession>
<keyword evidence="2" id="KW-1185">Reference proteome</keyword>
<sequence length="56" mass="6212">MEHSQVPVGVIQQGILEVLEAYPEVFKDTIALPPVRAQVHKITLLPSHGPVNVRPY</sequence>
<dbReference type="Proteomes" id="UP000265520">
    <property type="component" value="Unassembled WGS sequence"/>
</dbReference>
<evidence type="ECO:0000313" key="2">
    <source>
        <dbReference type="Proteomes" id="UP000265520"/>
    </source>
</evidence>
<feature type="non-terminal residue" evidence="1">
    <location>
        <position position="56"/>
    </location>
</feature>
<evidence type="ECO:0000313" key="1">
    <source>
        <dbReference type="EMBL" id="MCI86799.1"/>
    </source>
</evidence>
<comment type="caution">
    <text evidence="1">The sequence shown here is derived from an EMBL/GenBank/DDBJ whole genome shotgun (WGS) entry which is preliminary data.</text>
</comment>
<organism evidence="1 2">
    <name type="scientific">Trifolium medium</name>
    <dbReference type="NCBI Taxonomy" id="97028"/>
    <lineage>
        <taxon>Eukaryota</taxon>
        <taxon>Viridiplantae</taxon>
        <taxon>Streptophyta</taxon>
        <taxon>Embryophyta</taxon>
        <taxon>Tracheophyta</taxon>
        <taxon>Spermatophyta</taxon>
        <taxon>Magnoliopsida</taxon>
        <taxon>eudicotyledons</taxon>
        <taxon>Gunneridae</taxon>
        <taxon>Pentapetalae</taxon>
        <taxon>rosids</taxon>
        <taxon>fabids</taxon>
        <taxon>Fabales</taxon>
        <taxon>Fabaceae</taxon>
        <taxon>Papilionoideae</taxon>
        <taxon>50 kb inversion clade</taxon>
        <taxon>NPAAA clade</taxon>
        <taxon>Hologalegina</taxon>
        <taxon>IRL clade</taxon>
        <taxon>Trifolieae</taxon>
        <taxon>Trifolium</taxon>
    </lineage>
</organism>